<dbReference type="GO" id="GO:0008887">
    <property type="term" value="F:glycerate kinase activity"/>
    <property type="evidence" value="ECO:0007669"/>
    <property type="project" value="UniProtKB-UniRule"/>
</dbReference>
<evidence type="ECO:0000313" key="5">
    <source>
        <dbReference type="EMBL" id="PLT57324.1"/>
    </source>
</evidence>
<dbReference type="InterPro" id="IPR018193">
    <property type="entry name" value="Glyc_kinase_flavodox-like_fold"/>
</dbReference>
<name>A0A2N5NLH4_MEDGN</name>
<sequence length="382" mass="40731">MKFLFASDSFKGTLSSARIAELLTTAAKESFPDCICTSVETADGGEGTTDAVLCAVKGERIPLTVCGPLWKPTDCFYGKLDENRAIMEMAAASGLPLLLETERNPAKTTTYGTGEMIRDALNHGFRDISIAIGGSATNDGGMGCMCALGVRFLDENGKELEGCGENLSKISRIDLSELDPRVSKTKFTVMCDVNNPLCGENGATYTFGPQKGGSPELLNELESGMLHYRELLLKVFQVDVNEIPGAGAAGGLGAALVVFLNATLKSGIETVLDLVDFDSRLQGVSLVVTGEGRTDWQSAFGKVLHGVGMRSKKYGIPVVALVGSMGQGAEKIYESGIDSILTTVNAPMELHTALEQAEELYLNAARRLFRMLKAGSQMQETK</sequence>
<keyword evidence="2 4" id="KW-0808">Transferase</keyword>
<dbReference type="InterPro" id="IPR018197">
    <property type="entry name" value="Glycerate_kinase_RE-like"/>
</dbReference>
<protein>
    <submittedName>
        <fullName evidence="5">Glycerate kinase</fullName>
    </submittedName>
</protein>
<comment type="caution">
    <text evidence="5">The sequence shown here is derived from an EMBL/GenBank/DDBJ whole genome shotgun (WGS) entry which is preliminary data.</text>
</comment>
<dbReference type="Proteomes" id="UP000234849">
    <property type="component" value="Unassembled WGS sequence"/>
</dbReference>
<dbReference type="InterPro" id="IPR036129">
    <property type="entry name" value="Glycerate_kinase_sf"/>
</dbReference>
<dbReference type="PANTHER" id="PTHR21599">
    <property type="entry name" value="GLYCERATE KINASE"/>
    <property type="match status" value="1"/>
</dbReference>
<keyword evidence="3 4" id="KW-0418">Kinase</keyword>
<dbReference type="GO" id="GO:0031388">
    <property type="term" value="P:organic acid phosphorylation"/>
    <property type="evidence" value="ECO:0007669"/>
    <property type="project" value="UniProtKB-UniRule"/>
</dbReference>
<dbReference type="Pfam" id="PF02595">
    <property type="entry name" value="Gly_kinase"/>
    <property type="match status" value="1"/>
</dbReference>
<dbReference type="PANTHER" id="PTHR21599:SF0">
    <property type="entry name" value="GLYCERATE KINASE"/>
    <property type="match status" value="1"/>
</dbReference>
<proteinExistence type="inferred from homology"/>
<evidence type="ECO:0000256" key="3">
    <source>
        <dbReference type="ARBA" id="ARBA00022777"/>
    </source>
</evidence>
<dbReference type="AlphaFoldDB" id="A0A2N5NLH4"/>
<dbReference type="RefSeq" id="WP_101879225.1">
    <property type="nucleotide sequence ID" value="NZ_NIHM01000003.1"/>
</dbReference>
<dbReference type="SUPFAM" id="SSF110738">
    <property type="entry name" value="Glycerate kinase I"/>
    <property type="match status" value="1"/>
</dbReference>
<gene>
    <name evidence="5" type="ORF">CDL18_03800</name>
</gene>
<evidence type="ECO:0000256" key="2">
    <source>
        <dbReference type="ARBA" id="ARBA00022679"/>
    </source>
</evidence>
<dbReference type="Gene3D" id="3.90.1510.10">
    <property type="entry name" value="Glycerate kinase, domain 2"/>
    <property type="match status" value="1"/>
</dbReference>
<dbReference type="PIRSF" id="PIRSF006078">
    <property type="entry name" value="GlxK"/>
    <property type="match status" value="1"/>
</dbReference>
<evidence type="ECO:0000256" key="4">
    <source>
        <dbReference type="PIRNR" id="PIRNR006078"/>
    </source>
</evidence>
<evidence type="ECO:0000313" key="6">
    <source>
        <dbReference type="Proteomes" id="UP000234849"/>
    </source>
</evidence>
<reference evidence="5 6" key="1">
    <citation type="journal article" date="2017" name="Genome Med.">
        <title>A novel Ruminococcus gnavus clade enriched in inflammatory bowel disease patients.</title>
        <authorList>
            <person name="Hall A.B."/>
            <person name="Yassour M."/>
            <person name="Sauk J."/>
            <person name="Garner A."/>
            <person name="Jiang X."/>
            <person name="Arthur T."/>
            <person name="Lagoudas G.K."/>
            <person name="Vatanen T."/>
            <person name="Fornelos N."/>
            <person name="Wilson R."/>
            <person name="Bertha M."/>
            <person name="Cohen M."/>
            <person name="Garber J."/>
            <person name="Khalili H."/>
            <person name="Gevers D."/>
            <person name="Ananthakrishnan A.N."/>
            <person name="Kugathasan S."/>
            <person name="Lander E.S."/>
            <person name="Blainey P."/>
            <person name="Vlamakis H."/>
            <person name="Xavier R.J."/>
            <person name="Huttenhower C."/>
        </authorList>
    </citation>
    <scope>NUCLEOTIDE SEQUENCE [LARGE SCALE GENOMIC DNA]</scope>
    <source>
        <strain evidence="5 6">RJX1118</strain>
    </source>
</reference>
<dbReference type="Gene3D" id="3.40.50.10350">
    <property type="entry name" value="Glycerate kinase, domain 1"/>
    <property type="match status" value="1"/>
</dbReference>
<dbReference type="EMBL" id="NIHM01000003">
    <property type="protein sequence ID" value="PLT57324.1"/>
    <property type="molecule type" value="Genomic_DNA"/>
</dbReference>
<organism evidence="5 6">
    <name type="scientific">Mediterraneibacter gnavus</name>
    <name type="common">Ruminococcus gnavus</name>
    <dbReference type="NCBI Taxonomy" id="33038"/>
    <lineage>
        <taxon>Bacteria</taxon>
        <taxon>Bacillati</taxon>
        <taxon>Bacillota</taxon>
        <taxon>Clostridia</taxon>
        <taxon>Lachnospirales</taxon>
        <taxon>Lachnospiraceae</taxon>
        <taxon>Mediterraneibacter</taxon>
    </lineage>
</organism>
<comment type="similarity">
    <text evidence="1 4">Belongs to the glycerate kinase type-1 family.</text>
</comment>
<dbReference type="NCBIfam" id="TIGR00045">
    <property type="entry name" value="glycerate kinase"/>
    <property type="match status" value="1"/>
</dbReference>
<dbReference type="InterPro" id="IPR004381">
    <property type="entry name" value="Glycerate_kinase"/>
</dbReference>
<accession>A0A2N5NLH4</accession>
<evidence type="ECO:0000256" key="1">
    <source>
        <dbReference type="ARBA" id="ARBA00006284"/>
    </source>
</evidence>